<dbReference type="GO" id="GO:0015740">
    <property type="term" value="P:C4-dicarboxylate transport"/>
    <property type="evidence" value="ECO:0007669"/>
    <property type="project" value="TreeGrafter"/>
</dbReference>
<dbReference type="eggNOG" id="COG3090">
    <property type="taxonomic scope" value="Bacteria"/>
</dbReference>
<feature type="transmembrane region" description="Helical" evidence="9">
    <location>
        <begin position="21"/>
        <end position="42"/>
    </location>
</feature>
<comment type="caution">
    <text evidence="11">The sequence shown here is derived from an EMBL/GenBank/DDBJ whole genome shotgun (WGS) entry which is preliminary data.</text>
</comment>
<evidence type="ECO:0000256" key="3">
    <source>
        <dbReference type="ARBA" id="ARBA00022475"/>
    </source>
</evidence>
<evidence type="ECO:0000256" key="4">
    <source>
        <dbReference type="ARBA" id="ARBA00022519"/>
    </source>
</evidence>
<keyword evidence="3" id="KW-1003">Cell membrane</keyword>
<dbReference type="PANTHER" id="PTHR35011:SF2">
    <property type="entry name" value="2,3-DIKETO-L-GULONATE TRAP TRANSPORTER SMALL PERMEASE PROTEIN YIAM"/>
    <property type="match status" value="1"/>
</dbReference>
<keyword evidence="7 9" id="KW-0472">Membrane</keyword>
<dbReference type="InterPro" id="IPR055348">
    <property type="entry name" value="DctQ"/>
</dbReference>
<dbReference type="RefSeq" id="WP_036161105.1">
    <property type="nucleotide sequence ID" value="NZ_JAMB01000006.1"/>
</dbReference>
<accession>X7E4F0</accession>
<keyword evidence="6 9" id="KW-1133">Transmembrane helix</keyword>
<keyword evidence="12" id="KW-1185">Reference proteome</keyword>
<dbReference type="EMBL" id="JAMB01000006">
    <property type="protein sequence ID" value="ETX10827.1"/>
    <property type="molecule type" value="Genomic_DNA"/>
</dbReference>
<evidence type="ECO:0000256" key="1">
    <source>
        <dbReference type="ARBA" id="ARBA00004429"/>
    </source>
</evidence>
<evidence type="ECO:0000256" key="5">
    <source>
        <dbReference type="ARBA" id="ARBA00022692"/>
    </source>
</evidence>
<feature type="domain" description="Tripartite ATP-independent periplasmic transporters DctQ component" evidence="10">
    <location>
        <begin position="33"/>
        <end position="159"/>
    </location>
</feature>
<comment type="subcellular location">
    <subcellularLocation>
        <location evidence="1 9">Cell inner membrane</location>
        <topology evidence="1 9">Multi-pass membrane protein</topology>
    </subcellularLocation>
</comment>
<dbReference type="PANTHER" id="PTHR35011">
    <property type="entry name" value="2,3-DIKETO-L-GULONATE TRAP TRANSPORTER SMALL PERMEASE PROTEIN YIAM"/>
    <property type="match status" value="1"/>
</dbReference>
<dbReference type="InterPro" id="IPR007387">
    <property type="entry name" value="TRAP_DctQ"/>
</dbReference>
<reference evidence="11 12" key="1">
    <citation type="submission" date="2014-01" db="EMBL/GenBank/DDBJ databases">
        <title>Marinomonas ushuaiensis DSM 15871 Genome Sequencing.</title>
        <authorList>
            <person name="Lai Q."/>
            <person name="Shao Z.S."/>
        </authorList>
    </citation>
    <scope>NUCLEOTIDE SEQUENCE [LARGE SCALE GENOMIC DNA]</scope>
    <source>
        <strain evidence="11 12">DSM 15871</strain>
    </source>
</reference>
<dbReference type="PATRIC" id="fig|1122207.3.peg.1674"/>
<evidence type="ECO:0000313" key="11">
    <source>
        <dbReference type="EMBL" id="ETX10827.1"/>
    </source>
</evidence>
<protein>
    <recommendedName>
        <fullName evidence="9">TRAP transporter small permease protein</fullName>
    </recommendedName>
</protein>
<sequence length="186" mass="20802">MIILQRLVDYLAKLNEAIGFIGRNIAWVLVTAMISVILLQVFCRYVLNSALPWPEEAARALMIWMMAVVSGEAYRKGGFVAIDMLLFALPERASRILKLTLLVCAGIVLFKLVTLGIDFFERGFRSRAASMHISRAWIYLAMPVCFFTMLLANIELCLREIGCLFGDKKIFELELPSNSASSSGAE</sequence>
<evidence type="ECO:0000256" key="6">
    <source>
        <dbReference type="ARBA" id="ARBA00022989"/>
    </source>
</evidence>
<evidence type="ECO:0000259" key="10">
    <source>
        <dbReference type="Pfam" id="PF04290"/>
    </source>
</evidence>
<feature type="transmembrane region" description="Helical" evidence="9">
    <location>
        <begin position="137"/>
        <end position="158"/>
    </location>
</feature>
<dbReference type="AlphaFoldDB" id="X7E4F0"/>
<dbReference type="GO" id="GO:0005886">
    <property type="term" value="C:plasma membrane"/>
    <property type="evidence" value="ECO:0007669"/>
    <property type="project" value="UniProtKB-SubCell"/>
</dbReference>
<feature type="transmembrane region" description="Helical" evidence="9">
    <location>
        <begin position="57"/>
        <end position="75"/>
    </location>
</feature>
<dbReference type="Proteomes" id="UP000054058">
    <property type="component" value="Unassembled WGS sequence"/>
</dbReference>
<dbReference type="OrthoDB" id="2085311at2"/>
<organism evidence="11 12">
    <name type="scientific">Marinomonas ushuaiensis DSM 15871</name>
    <dbReference type="NCBI Taxonomy" id="1122207"/>
    <lineage>
        <taxon>Bacteria</taxon>
        <taxon>Pseudomonadati</taxon>
        <taxon>Pseudomonadota</taxon>
        <taxon>Gammaproteobacteria</taxon>
        <taxon>Oceanospirillales</taxon>
        <taxon>Oceanospirillaceae</taxon>
        <taxon>Marinomonas</taxon>
    </lineage>
</organism>
<keyword evidence="2 9" id="KW-0813">Transport</keyword>
<gene>
    <name evidence="11" type="ORF">MUS1_12685</name>
</gene>
<feature type="transmembrane region" description="Helical" evidence="9">
    <location>
        <begin position="96"/>
        <end position="117"/>
    </location>
</feature>
<evidence type="ECO:0000256" key="8">
    <source>
        <dbReference type="ARBA" id="ARBA00038436"/>
    </source>
</evidence>
<comment type="similarity">
    <text evidence="8 9">Belongs to the TRAP transporter small permease family.</text>
</comment>
<dbReference type="STRING" id="1122207.MUS1_12685"/>
<comment type="subunit">
    <text evidence="9">The complex comprises the extracytoplasmic solute receptor protein and the two transmembrane proteins.</text>
</comment>
<evidence type="ECO:0000256" key="9">
    <source>
        <dbReference type="RuleBase" id="RU369079"/>
    </source>
</evidence>
<keyword evidence="5 9" id="KW-0812">Transmembrane</keyword>
<evidence type="ECO:0000313" key="12">
    <source>
        <dbReference type="Proteomes" id="UP000054058"/>
    </source>
</evidence>
<dbReference type="Pfam" id="PF04290">
    <property type="entry name" value="DctQ"/>
    <property type="match status" value="1"/>
</dbReference>
<dbReference type="GO" id="GO:0022857">
    <property type="term" value="F:transmembrane transporter activity"/>
    <property type="evidence" value="ECO:0007669"/>
    <property type="project" value="UniProtKB-UniRule"/>
</dbReference>
<keyword evidence="4 9" id="KW-0997">Cell inner membrane</keyword>
<comment type="function">
    <text evidence="9">Part of the tripartite ATP-independent periplasmic (TRAP) transport system.</text>
</comment>
<name>X7E4F0_9GAMM</name>
<proteinExistence type="inferred from homology"/>
<evidence type="ECO:0000256" key="2">
    <source>
        <dbReference type="ARBA" id="ARBA00022448"/>
    </source>
</evidence>
<evidence type="ECO:0000256" key="7">
    <source>
        <dbReference type="ARBA" id="ARBA00023136"/>
    </source>
</evidence>